<comment type="similarity">
    <text evidence="1">Belongs to the peptidase C2 family.</text>
</comment>
<evidence type="ECO:0000256" key="4">
    <source>
        <dbReference type="ARBA" id="ARBA00022723"/>
    </source>
</evidence>
<evidence type="ECO:0000256" key="2">
    <source>
        <dbReference type="ARBA" id="ARBA00022553"/>
    </source>
</evidence>
<feature type="active site" evidence="10 11">
    <location>
        <position position="102"/>
    </location>
</feature>
<feature type="active site" evidence="10 11">
    <location>
        <position position="275"/>
    </location>
</feature>
<evidence type="ECO:0000256" key="7">
    <source>
        <dbReference type="ARBA" id="ARBA00022801"/>
    </source>
</evidence>
<dbReference type="PANTHER" id="PTHR10183:SF379">
    <property type="entry name" value="CALPAIN-5"/>
    <property type="match status" value="1"/>
</dbReference>
<keyword evidence="4" id="KW-0479">Metal-binding</keyword>
<dbReference type="PROSITE" id="PS50203">
    <property type="entry name" value="CALPAIN_CAT"/>
    <property type="match status" value="1"/>
</dbReference>
<dbReference type="InterPro" id="IPR001300">
    <property type="entry name" value="Peptidase_C2_calpain_cat"/>
</dbReference>
<keyword evidence="3 11" id="KW-0645">Protease</keyword>
<evidence type="ECO:0000256" key="6">
    <source>
        <dbReference type="ARBA" id="ARBA00022771"/>
    </source>
</evidence>
<evidence type="ECO:0000259" key="13">
    <source>
        <dbReference type="PROSITE" id="PS50203"/>
    </source>
</evidence>
<dbReference type="Pfam" id="PF00648">
    <property type="entry name" value="Peptidase_C2"/>
    <property type="match status" value="1"/>
</dbReference>
<keyword evidence="2" id="KW-0597">Phosphoprotein</keyword>
<keyword evidence="15" id="KW-1185">Reference proteome</keyword>
<keyword evidence="12" id="KW-0812">Transmembrane</keyword>
<keyword evidence="6" id="KW-0863">Zinc-finger</keyword>
<evidence type="ECO:0000256" key="11">
    <source>
        <dbReference type="PROSITE-ProRule" id="PRU00239"/>
    </source>
</evidence>
<keyword evidence="9" id="KW-0862">Zinc</keyword>
<keyword evidence="12" id="KW-0472">Membrane</keyword>
<dbReference type="CDD" id="cd00044">
    <property type="entry name" value="CysPc"/>
    <property type="match status" value="1"/>
</dbReference>
<protein>
    <recommendedName>
        <fullName evidence="13">Calpain catalytic domain-containing protein</fullName>
    </recommendedName>
</protein>
<evidence type="ECO:0000256" key="8">
    <source>
        <dbReference type="ARBA" id="ARBA00022807"/>
    </source>
</evidence>
<keyword evidence="5" id="KW-0677">Repeat</keyword>
<dbReference type="PANTHER" id="PTHR10183">
    <property type="entry name" value="CALPAIN"/>
    <property type="match status" value="1"/>
</dbReference>
<dbReference type="GO" id="GO:0008270">
    <property type="term" value="F:zinc ion binding"/>
    <property type="evidence" value="ECO:0007669"/>
    <property type="project" value="UniProtKB-KW"/>
</dbReference>
<dbReference type="EMBL" id="CAJJDO010000116">
    <property type="protein sequence ID" value="CAD8197746.1"/>
    <property type="molecule type" value="Genomic_DNA"/>
</dbReference>
<gene>
    <name evidence="14" type="ORF">PPENT_87.1.T1160092</name>
</gene>
<reference evidence="14" key="1">
    <citation type="submission" date="2021-01" db="EMBL/GenBank/DDBJ databases">
        <authorList>
            <consortium name="Genoscope - CEA"/>
            <person name="William W."/>
        </authorList>
    </citation>
    <scope>NUCLEOTIDE SEQUENCE</scope>
</reference>
<evidence type="ECO:0000256" key="12">
    <source>
        <dbReference type="SAM" id="Phobius"/>
    </source>
</evidence>
<evidence type="ECO:0000256" key="5">
    <source>
        <dbReference type="ARBA" id="ARBA00022737"/>
    </source>
</evidence>
<feature type="active site" evidence="10 11">
    <location>
        <position position="250"/>
    </location>
</feature>
<feature type="transmembrane region" description="Helical" evidence="12">
    <location>
        <begin position="714"/>
        <end position="732"/>
    </location>
</feature>
<feature type="domain" description="Calpain catalytic" evidence="13">
    <location>
        <begin position="45"/>
        <end position="331"/>
    </location>
</feature>
<comment type="caution">
    <text evidence="14">The sequence shown here is derived from an EMBL/GenBank/DDBJ whole genome shotgun (WGS) entry which is preliminary data.</text>
</comment>
<feature type="transmembrane region" description="Helical" evidence="12">
    <location>
        <begin position="752"/>
        <end position="773"/>
    </location>
</feature>
<name>A0A8S1X9L5_9CILI</name>
<dbReference type="AlphaFoldDB" id="A0A8S1X9L5"/>
<dbReference type="GO" id="GO:0006508">
    <property type="term" value="P:proteolysis"/>
    <property type="evidence" value="ECO:0007669"/>
    <property type="project" value="UniProtKB-KW"/>
</dbReference>
<proteinExistence type="inferred from homology"/>
<keyword evidence="7 11" id="KW-0378">Hydrolase</keyword>
<evidence type="ECO:0000256" key="3">
    <source>
        <dbReference type="ARBA" id="ARBA00022670"/>
    </source>
</evidence>
<evidence type="ECO:0000256" key="10">
    <source>
        <dbReference type="PIRSR" id="PIRSR622684-1"/>
    </source>
</evidence>
<dbReference type="GO" id="GO:0004198">
    <property type="term" value="F:calcium-dependent cysteine-type endopeptidase activity"/>
    <property type="evidence" value="ECO:0007669"/>
    <property type="project" value="InterPro"/>
</dbReference>
<organism evidence="14 15">
    <name type="scientific">Paramecium pentaurelia</name>
    <dbReference type="NCBI Taxonomy" id="43138"/>
    <lineage>
        <taxon>Eukaryota</taxon>
        <taxon>Sar</taxon>
        <taxon>Alveolata</taxon>
        <taxon>Ciliophora</taxon>
        <taxon>Intramacronucleata</taxon>
        <taxon>Oligohymenophorea</taxon>
        <taxon>Peniculida</taxon>
        <taxon>Parameciidae</taxon>
        <taxon>Paramecium</taxon>
    </lineage>
</organism>
<dbReference type="OrthoDB" id="292944at2759"/>
<dbReference type="SMART" id="SM00230">
    <property type="entry name" value="CysPc"/>
    <property type="match status" value="1"/>
</dbReference>
<keyword evidence="8 11" id="KW-0788">Thiol protease</keyword>
<keyword evidence="12" id="KW-1133">Transmembrane helix</keyword>
<evidence type="ECO:0000313" key="14">
    <source>
        <dbReference type="EMBL" id="CAD8197746.1"/>
    </source>
</evidence>
<evidence type="ECO:0000256" key="9">
    <source>
        <dbReference type="ARBA" id="ARBA00022833"/>
    </source>
</evidence>
<evidence type="ECO:0000313" key="15">
    <source>
        <dbReference type="Proteomes" id="UP000689195"/>
    </source>
</evidence>
<evidence type="ECO:0000256" key="1">
    <source>
        <dbReference type="ARBA" id="ARBA00007623"/>
    </source>
</evidence>
<dbReference type="FunFam" id="3.90.70.10:FF:000010">
    <property type="entry name" value="Calpain 15"/>
    <property type="match status" value="1"/>
</dbReference>
<feature type="transmembrane region" description="Helical" evidence="12">
    <location>
        <begin position="662"/>
        <end position="681"/>
    </location>
</feature>
<dbReference type="InterPro" id="IPR022684">
    <property type="entry name" value="Calpain_cysteine_protease"/>
</dbReference>
<accession>A0A8S1X9L5</accession>
<sequence length="800" mass="93859">MKKFLVAQKSIGFVRSIREIFDEEYNEHAQEYDEILQTIKNSQQQFTDTNFPPQSSSLSLSELPKSWKKLTWKRANEIFEDFDIFSGSIEPSDIKQGILGDCYFLCALSVIAEKCELVKRLFHNSEVSQYGLYAVWLNINGEWTSVVIDDYFPCTDNLPAFSRANGLWVMLLEKAYAKVYGSYLNIEGGNPAIAMRDLTGAPYENKESGSAQEFWEYCEQNHDQGFLLTAYTKEAELINHENELGLLAGHAYAILKLANVLDQNNKLCRIMQMRNPWGRVEWKGDWCDSSNKWTEQTKQQYSVEDNDDGIFWMSIEDFRTFFAGIGVCKIKNDYIYNSIQCQLNEQNNCIIHLDMVEDSHIYISFNQNDNRFHLNQIADYRYSFVRIIVSQLVNDTLKYISGIYRADRNVVVEQNLKKGQYLVFIELQWQYPQIQIISTLSTYASKKAKLKRINGLDYLNSIRNIIKDYSDNNVNKLKEINYLDQYNKNIFKRIGIVDGYLFLHYQNQTFDSILQEVIHFSDTIGYVPISPLQTNSFQKDRSLKVQFTSPPQSVVIILLSQVRSSIGKCQYTQQSQSQIICIPQKHDQYDNNQFILKQLNLSQMQLVGRHKLNVKYYYQAHLQSRFKNQNIIKIFEPQPENIELTSLETSIFYYFHDFLSEIWEPFIFYIIMLNLLLIMILNNHRTHLAQISNLLLFISQILSGQKQKKSIIRIMSKAQFISIFLEIIIRLLSFECQYFTLPPNQMTVLYKFLLIITIFLNFLLFVCILKFLIHYETIETEIFNPMQIRLNNYLKKLSSI</sequence>
<dbReference type="Proteomes" id="UP000689195">
    <property type="component" value="Unassembled WGS sequence"/>
</dbReference>